<dbReference type="GO" id="GO:0045944">
    <property type="term" value="P:positive regulation of transcription by RNA polymerase II"/>
    <property type="evidence" value="ECO:0007669"/>
    <property type="project" value="UniProtKB-ARBA"/>
</dbReference>
<dbReference type="Pfam" id="PF00319">
    <property type="entry name" value="SRF-TF"/>
    <property type="match status" value="1"/>
</dbReference>
<name>A0A2J6TB65_9HELO</name>
<evidence type="ECO:0000313" key="7">
    <source>
        <dbReference type="EMBL" id="PMD60267.1"/>
    </source>
</evidence>
<dbReference type="Proteomes" id="UP000235371">
    <property type="component" value="Unassembled WGS sequence"/>
</dbReference>
<keyword evidence="2" id="KW-0805">Transcription regulation</keyword>
<dbReference type="GeneID" id="36582838"/>
<dbReference type="InterPro" id="IPR002100">
    <property type="entry name" value="TF_MADSbox"/>
</dbReference>
<evidence type="ECO:0000256" key="3">
    <source>
        <dbReference type="ARBA" id="ARBA00023125"/>
    </source>
</evidence>
<sequence>MASTQNTRGTRRKKTLIKKAHELGKFFGFEVALVIRKQGKITTYQSIDHESWWPTKAEMVGEFAYPIPEKLLPRDLEK</sequence>
<dbReference type="RefSeq" id="XP_024737171.1">
    <property type="nucleotide sequence ID" value="XM_024874758.1"/>
</dbReference>
<evidence type="ECO:0000256" key="2">
    <source>
        <dbReference type="ARBA" id="ARBA00023015"/>
    </source>
</evidence>
<accession>A0A2J6TB65</accession>
<dbReference type="GO" id="GO:0003677">
    <property type="term" value="F:DNA binding"/>
    <property type="evidence" value="ECO:0007669"/>
    <property type="project" value="UniProtKB-KW"/>
</dbReference>
<dbReference type="SUPFAM" id="SSF55455">
    <property type="entry name" value="SRF-like"/>
    <property type="match status" value="1"/>
</dbReference>
<evidence type="ECO:0000259" key="6">
    <source>
        <dbReference type="Pfam" id="PF00319"/>
    </source>
</evidence>
<proteinExistence type="predicted"/>
<keyword evidence="4" id="KW-0804">Transcription</keyword>
<dbReference type="EMBL" id="KZ613791">
    <property type="protein sequence ID" value="PMD60267.1"/>
    <property type="molecule type" value="Genomic_DNA"/>
</dbReference>
<dbReference type="AlphaFoldDB" id="A0A2J6TB65"/>
<organism evidence="7 8">
    <name type="scientific">Hyaloscypha bicolor E</name>
    <dbReference type="NCBI Taxonomy" id="1095630"/>
    <lineage>
        <taxon>Eukaryota</taxon>
        <taxon>Fungi</taxon>
        <taxon>Dikarya</taxon>
        <taxon>Ascomycota</taxon>
        <taxon>Pezizomycotina</taxon>
        <taxon>Leotiomycetes</taxon>
        <taxon>Helotiales</taxon>
        <taxon>Hyaloscyphaceae</taxon>
        <taxon>Hyaloscypha</taxon>
        <taxon>Hyaloscypha bicolor</taxon>
    </lineage>
</organism>
<dbReference type="OrthoDB" id="1898716at2759"/>
<comment type="subcellular location">
    <subcellularLocation>
        <location evidence="1">Nucleus</location>
    </subcellularLocation>
</comment>
<dbReference type="InParanoid" id="A0A2J6TB65"/>
<dbReference type="GO" id="GO:0005634">
    <property type="term" value="C:nucleus"/>
    <property type="evidence" value="ECO:0007669"/>
    <property type="project" value="UniProtKB-SubCell"/>
</dbReference>
<keyword evidence="5" id="KW-0539">Nucleus</keyword>
<feature type="domain" description="MADS-box" evidence="6">
    <location>
        <begin position="10"/>
        <end position="44"/>
    </location>
</feature>
<evidence type="ECO:0000313" key="8">
    <source>
        <dbReference type="Proteomes" id="UP000235371"/>
    </source>
</evidence>
<dbReference type="Gene3D" id="3.40.1810.10">
    <property type="entry name" value="Transcription factor, MADS-box"/>
    <property type="match status" value="1"/>
</dbReference>
<keyword evidence="3" id="KW-0238">DNA-binding</keyword>
<dbReference type="GO" id="GO:0046983">
    <property type="term" value="F:protein dimerization activity"/>
    <property type="evidence" value="ECO:0007669"/>
    <property type="project" value="InterPro"/>
</dbReference>
<dbReference type="InterPro" id="IPR036879">
    <property type="entry name" value="TF_MADSbox_sf"/>
</dbReference>
<evidence type="ECO:0000256" key="1">
    <source>
        <dbReference type="ARBA" id="ARBA00004123"/>
    </source>
</evidence>
<reference evidence="7 8" key="1">
    <citation type="submission" date="2016-04" db="EMBL/GenBank/DDBJ databases">
        <title>A degradative enzymes factory behind the ericoid mycorrhizal symbiosis.</title>
        <authorList>
            <consortium name="DOE Joint Genome Institute"/>
            <person name="Martino E."/>
            <person name="Morin E."/>
            <person name="Grelet G."/>
            <person name="Kuo A."/>
            <person name="Kohler A."/>
            <person name="Daghino S."/>
            <person name="Barry K."/>
            <person name="Choi C."/>
            <person name="Cichocki N."/>
            <person name="Clum A."/>
            <person name="Copeland A."/>
            <person name="Hainaut M."/>
            <person name="Haridas S."/>
            <person name="Labutti K."/>
            <person name="Lindquist E."/>
            <person name="Lipzen A."/>
            <person name="Khouja H.-R."/>
            <person name="Murat C."/>
            <person name="Ohm R."/>
            <person name="Olson A."/>
            <person name="Spatafora J."/>
            <person name="Veneault-Fourrey C."/>
            <person name="Henrissat B."/>
            <person name="Grigoriev I."/>
            <person name="Martin F."/>
            <person name="Perotto S."/>
        </authorList>
    </citation>
    <scope>NUCLEOTIDE SEQUENCE [LARGE SCALE GENOMIC DNA]</scope>
    <source>
        <strain evidence="7 8">E</strain>
    </source>
</reference>
<evidence type="ECO:0000256" key="4">
    <source>
        <dbReference type="ARBA" id="ARBA00023163"/>
    </source>
</evidence>
<protein>
    <recommendedName>
        <fullName evidence="6">MADS-box domain-containing protein</fullName>
    </recommendedName>
</protein>
<keyword evidence="8" id="KW-1185">Reference proteome</keyword>
<gene>
    <name evidence="7" type="ORF">K444DRAFT_528830</name>
</gene>
<evidence type="ECO:0000256" key="5">
    <source>
        <dbReference type="ARBA" id="ARBA00023242"/>
    </source>
</evidence>